<feature type="region of interest" description="Disordered" evidence="7">
    <location>
        <begin position="1"/>
        <end position="27"/>
    </location>
</feature>
<dbReference type="SMART" id="SM00380">
    <property type="entry name" value="AP2"/>
    <property type="match status" value="1"/>
</dbReference>
<feature type="compositionally biased region" description="Low complexity" evidence="7">
    <location>
        <begin position="155"/>
        <end position="166"/>
    </location>
</feature>
<comment type="caution">
    <text evidence="9">The sequence shown here is derived from an EMBL/GenBank/DDBJ whole genome shotgun (WGS) entry which is preliminary data.</text>
</comment>
<keyword evidence="6" id="KW-0539">Nucleus</keyword>
<evidence type="ECO:0000256" key="4">
    <source>
        <dbReference type="ARBA" id="ARBA00023125"/>
    </source>
</evidence>
<keyword evidence="2" id="KW-0936">Ethylene signaling pathway</keyword>
<dbReference type="Pfam" id="PF00847">
    <property type="entry name" value="AP2"/>
    <property type="match status" value="1"/>
</dbReference>
<evidence type="ECO:0000259" key="8">
    <source>
        <dbReference type="PROSITE" id="PS51032"/>
    </source>
</evidence>
<evidence type="ECO:0000256" key="6">
    <source>
        <dbReference type="ARBA" id="ARBA00023242"/>
    </source>
</evidence>
<dbReference type="InterPro" id="IPR016177">
    <property type="entry name" value="DNA-bd_dom_sf"/>
</dbReference>
<dbReference type="EMBL" id="RXIC02000144">
    <property type="protein sequence ID" value="KAB1200617.1"/>
    <property type="molecule type" value="Genomic_DNA"/>
</dbReference>
<feature type="compositionally biased region" description="Polar residues" evidence="7">
    <location>
        <begin position="122"/>
        <end position="134"/>
    </location>
</feature>
<evidence type="ECO:0000256" key="2">
    <source>
        <dbReference type="ARBA" id="ARBA00022745"/>
    </source>
</evidence>
<dbReference type="PROSITE" id="PS51032">
    <property type="entry name" value="AP2_ERF"/>
    <property type="match status" value="1"/>
</dbReference>
<feature type="compositionally biased region" description="Pro residues" evidence="7">
    <location>
        <begin position="110"/>
        <end position="119"/>
    </location>
</feature>
<keyword evidence="4" id="KW-0238">DNA-binding</keyword>
<evidence type="ECO:0000256" key="3">
    <source>
        <dbReference type="ARBA" id="ARBA00023015"/>
    </source>
</evidence>
<feature type="domain" description="AP2/ERF" evidence="8">
    <location>
        <begin position="21"/>
        <end position="78"/>
    </location>
</feature>
<keyword evidence="3" id="KW-0805">Transcription regulation</keyword>
<dbReference type="GO" id="GO:0003677">
    <property type="term" value="F:DNA binding"/>
    <property type="evidence" value="ECO:0007669"/>
    <property type="project" value="UniProtKB-KW"/>
</dbReference>
<dbReference type="Gene3D" id="3.30.730.10">
    <property type="entry name" value="AP2/ERF domain"/>
    <property type="match status" value="1"/>
</dbReference>
<dbReference type="AlphaFoldDB" id="A0A6A1ULD5"/>
<evidence type="ECO:0000313" key="10">
    <source>
        <dbReference type="Proteomes" id="UP000516437"/>
    </source>
</evidence>
<keyword evidence="10" id="KW-1185">Reference proteome</keyword>
<organism evidence="9 10">
    <name type="scientific">Morella rubra</name>
    <name type="common">Chinese bayberry</name>
    <dbReference type="NCBI Taxonomy" id="262757"/>
    <lineage>
        <taxon>Eukaryota</taxon>
        <taxon>Viridiplantae</taxon>
        <taxon>Streptophyta</taxon>
        <taxon>Embryophyta</taxon>
        <taxon>Tracheophyta</taxon>
        <taxon>Spermatophyta</taxon>
        <taxon>Magnoliopsida</taxon>
        <taxon>eudicotyledons</taxon>
        <taxon>Gunneridae</taxon>
        <taxon>Pentapetalae</taxon>
        <taxon>rosids</taxon>
        <taxon>fabids</taxon>
        <taxon>Fagales</taxon>
        <taxon>Myricaceae</taxon>
        <taxon>Morella</taxon>
    </lineage>
</organism>
<sequence length="284" mass="31195">MNPSTPKTKRKQTKTQETTGRFLGVRRRPWGRYAAEIRDPSTKERHWLGTFDTAEEAALAYDKAARSMRGSRARTNFVYSDMPPGSSVTSIISPDEAQQNFSSLFVTPTPSQPDHPTPHPSLANQDTSNESHYSSGFPAMPDTGDHWASSSVCHPEPVTENNTTPTVSAAYSNQVYDRYNHPTDELPPFPSDIWGCLGSSNMISVPMESGHEMGQGVWSDSKSLMGYSEQTTVTAEVEPVASGSYMGMGLDSGEYLHSPLFSRMPPVMDTVPEGFDLGSSSYFF</sequence>
<evidence type="ECO:0000313" key="9">
    <source>
        <dbReference type="EMBL" id="KAB1200617.1"/>
    </source>
</evidence>
<accession>A0A6A1ULD5</accession>
<dbReference type="GO" id="GO:0005634">
    <property type="term" value="C:nucleus"/>
    <property type="evidence" value="ECO:0007669"/>
    <property type="project" value="UniProtKB-SubCell"/>
</dbReference>
<protein>
    <submittedName>
        <fullName evidence="9">Ethylene-responsive transcription factor LEP</fullName>
    </submittedName>
</protein>
<dbReference type="InterPro" id="IPR036955">
    <property type="entry name" value="AP2/ERF_dom_sf"/>
</dbReference>
<dbReference type="SUPFAM" id="SSF54171">
    <property type="entry name" value="DNA-binding domain"/>
    <property type="match status" value="1"/>
</dbReference>
<dbReference type="GO" id="GO:0009873">
    <property type="term" value="P:ethylene-activated signaling pathway"/>
    <property type="evidence" value="ECO:0007669"/>
    <property type="project" value="UniProtKB-KW"/>
</dbReference>
<dbReference type="PRINTS" id="PR00367">
    <property type="entry name" value="ETHRSPELEMNT"/>
</dbReference>
<name>A0A6A1ULD5_9ROSI</name>
<dbReference type="FunFam" id="3.30.730.10:FF:000001">
    <property type="entry name" value="Ethylene-responsive transcription factor 2"/>
    <property type="match status" value="1"/>
</dbReference>
<dbReference type="CDD" id="cd00018">
    <property type="entry name" value="AP2"/>
    <property type="match status" value="1"/>
</dbReference>
<dbReference type="Proteomes" id="UP000516437">
    <property type="component" value="Unassembled WGS sequence"/>
</dbReference>
<evidence type="ECO:0000256" key="1">
    <source>
        <dbReference type="ARBA" id="ARBA00004123"/>
    </source>
</evidence>
<reference evidence="9 10" key="1">
    <citation type="journal article" date="2019" name="Plant Biotechnol. J.">
        <title>The red bayberry genome and genetic basis of sex determination.</title>
        <authorList>
            <person name="Jia H.M."/>
            <person name="Jia H.J."/>
            <person name="Cai Q.L."/>
            <person name="Wang Y."/>
            <person name="Zhao H.B."/>
            <person name="Yang W.F."/>
            <person name="Wang G.Y."/>
            <person name="Li Y.H."/>
            <person name="Zhan D.L."/>
            <person name="Shen Y.T."/>
            <person name="Niu Q.F."/>
            <person name="Chang L."/>
            <person name="Qiu J."/>
            <person name="Zhao L."/>
            <person name="Xie H.B."/>
            <person name="Fu W.Y."/>
            <person name="Jin J."/>
            <person name="Li X.W."/>
            <person name="Jiao Y."/>
            <person name="Zhou C.C."/>
            <person name="Tu T."/>
            <person name="Chai C.Y."/>
            <person name="Gao J.L."/>
            <person name="Fan L.J."/>
            <person name="van de Weg E."/>
            <person name="Wang J.Y."/>
            <person name="Gao Z.S."/>
        </authorList>
    </citation>
    <scope>NUCLEOTIDE SEQUENCE [LARGE SCALE GENOMIC DNA]</scope>
    <source>
        <tissue evidence="9">Leaves</tissue>
    </source>
</reference>
<gene>
    <name evidence="9" type="ORF">CJ030_MR0G006839</name>
</gene>
<dbReference type="OrthoDB" id="780830at2759"/>
<dbReference type="InterPro" id="IPR001471">
    <property type="entry name" value="AP2/ERF_dom"/>
</dbReference>
<evidence type="ECO:0000256" key="5">
    <source>
        <dbReference type="ARBA" id="ARBA00023163"/>
    </source>
</evidence>
<comment type="subcellular location">
    <subcellularLocation>
        <location evidence="1">Nucleus</location>
    </subcellularLocation>
</comment>
<keyword evidence="5" id="KW-0804">Transcription</keyword>
<dbReference type="PANTHER" id="PTHR31677">
    <property type="entry name" value="AP2 DOMAIN CLASS TRANSCRIPTION FACTOR"/>
    <property type="match status" value="1"/>
</dbReference>
<dbReference type="PANTHER" id="PTHR31677:SF118">
    <property type="entry name" value="OS04G0399800 PROTEIN"/>
    <property type="match status" value="1"/>
</dbReference>
<feature type="region of interest" description="Disordered" evidence="7">
    <location>
        <begin position="104"/>
        <end position="166"/>
    </location>
</feature>
<proteinExistence type="predicted"/>
<evidence type="ECO:0000256" key="7">
    <source>
        <dbReference type="SAM" id="MobiDB-lite"/>
    </source>
</evidence>
<dbReference type="GO" id="GO:0003700">
    <property type="term" value="F:DNA-binding transcription factor activity"/>
    <property type="evidence" value="ECO:0007669"/>
    <property type="project" value="InterPro"/>
</dbReference>